<dbReference type="GO" id="GO:0030145">
    <property type="term" value="F:manganese ion binding"/>
    <property type="evidence" value="ECO:0007669"/>
    <property type="project" value="InterPro"/>
</dbReference>
<proteinExistence type="inferred from homology"/>
<dbReference type="GO" id="GO:0006508">
    <property type="term" value="P:proteolysis"/>
    <property type="evidence" value="ECO:0007669"/>
    <property type="project" value="UniProtKB-KW"/>
</dbReference>
<feature type="non-terminal residue" evidence="6">
    <location>
        <position position="180"/>
    </location>
</feature>
<dbReference type="Pfam" id="PF00883">
    <property type="entry name" value="Peptidase_M17"/>
    <property type="match status" value="1"/>
</dbReference>
<evidence type="ECO:0000256" key="1">
    <source>
        <dbReference type="ARBA" id="ARBA00009528"/>
    </source>
</evidence>
<keyword evidence="2" id="KW-0031">Aminopeptidase</keyword>
<dbReference type="InterPro" id="IPR011356">
    <property type="entry name" value="Leucine_aapep/pepB"/>
</dbReference>
<dbReference type="Proteomes" id="UP000034692">
    <property type="component" value="Unassembled WGS sequence"/>
</dbReference>
<evidence type="ECO:0000256" key="3">
    <source>
        <dbReference type="ARBA" id="ARBA00022670"/>
    </source>
</evidence>
<dbReference type="PANTHER" id="PTHR11963:SF23">
    <property type="entry name" value="CYTOSOL AMINOPEPTIDASE"/>
    <property type="match status" value="1"/>
</dbReference>
<comment type="similarity">
    <text evidence="1">Belongs to the peptidase M17 family.</text>
</comment>
<feature type="non-terminal residue" evidence="6">
    <location>
        <position position="1"/>
    </location>
</feature>
<organism evidence="6 7">
    <name type="scientific">Methanosarcina mazei</name>
    <name type="common">Methanosarcina frisia</name>
    <dbReference type="NCBI Taxonomy" id="2209"/>
    <lineage>
        <taxon>Archaea</taxon>
        <taxon>Methanobacteriati</taxon>
        <taxon>Methanobacteriota</taxon>
        <taxon>Stenosarchaea group</taxon>
        <taxon>Methanomicrobia</taxon>
        <taxon>Methanosarcinales</taxon>
        <taxon>Methanosarcinaceae</taxon>
        <taxon>Methanosarcina</taxon>
    </lineage>
</organism>
<dbReference type="InterPro" id="IPR000819">
    <property type="entry name" value="Peptidase_M17_C"/>
</dbReference>
<name>A0A0F8PW84_METMZ</name>
<dbReference type="Gene3D" id="3.40.630.10">
    <property type="entry name" value="Zn peptidases"/>
    <property type="match status" value="1"/>
</dbReference>
<dbReference type="AlphaFoldDB" id="A0A0F8PW84"/>
<dbReference type="PANTHER" id="PTHR11963">
    <property type="entry name" value="LEUCINE AMINOPEPTIDASE-RELATED"/>
    <property type="match status" value="1"/>
</dbReference>
<dbReference type="EMBL" id="JJQO01000091">
    <property type="protein sequence ID" value="KKH66928.1"/>
    <property type="molecule type" value="Genomic_DNA"/>
</dbReference>
<comment type="caution">
    <text evidence="6">The sequence shown here is derived from an EMBL/GenBank/DDBJ whole genome shotgun (WGS) entry which is preliminary data.</text>
</comment>
<dbReference type="GO" id="GO:0005737">
    <property type="term" value="C:cytoplasm"/>
    <property type="evidence" value="ECO:0007669"/>
    <property type="project" value="InterPro"/>
</dbReference>
<dbReference type="PROSITE" id="PS00631">
    <property type="entry name" value="CYTOSOL_AP"/>
    <property type="match status" value="1"/>
</dbReference>
<evidence type="ECO:0000256" key="2">
    <source>
        <dbReference type="ARBA" id="ARBA00022438"/>
    </source>
</evidence>
<protein>
    <recommendedName>
        <fullName evidence="5">Cytosol aminopeptidase domain-containing protein</fullName>
    </recommendedName>
</protein>
<sequence length="180" mass="19245">IAACENMISGKGYRTGDIIGSMAGKTIFVGSTDAEGRLTLIDAVHYLIEKEKVSKVLDIATLTGAAGATLGGAATPVLSNDEEFFSKLHEASMASGEKIWRMPCFEEYKEQLKSNVADLTNSAGHPGTITAGLFIGEFVQNKPWIHMDIAATSWADKTSDYSTEGGTGVGVRTLYYLVKK</sequence>
<feature type="domain" description="Cytosol aminopeptidase" evidence="5">
    <location>
        <begin position="31"/>
        <end position="38"/>
    </location>
</feature>
<dbReference type="PRINTS" id="PR00481">
    <property type="entry name" value="LAMNOPPTDASE"/>
</dbReference>
<gene>
    <name evidence="6" type="ORF">DU75_10215</name>
</gene>
<dbReference type="GO" id="GO:0070006">
    <property type="term" value="F:metalloaminopeptidase activity"/>
    <property type="evidence" value="ECO:0007669"/>
    <property type="project" value="InterPro"/>
</dbReference>
<keyword evidence="3" id="KW-0645">Protease</keyword>
<evidence type="ECO:0000313" key="6">
    <source>
        <dbReference type="EMBL" id="KKH66928.1"/>
    </source>
</evidence>
<evidence type="ECO:0000259" key="5">
    <source>
        <dbReference type="PROSITE" id="PS00631"/>
    </source>
</evidence>
<evidence type="ECO:0000256" key="4">
    <source>
        <dbReference type="ARBA" id="ARBA00022801"/>
    </source>
</evidence>
<dbReference type="PATRIC" id="fig|2209.54.peg.2188"/>
<keyword evidence="4" id="KW-0378">Hydrolase</keyword>
<dbReference type="SUPFAM" id="SSF53187">
    <property type="entry name" value="Zn-dependent exopeptidases"/>
    <property type="match status" value="1"/>
</dbReference>
<accession>A0A0F8PW84</accession>
<evidence type="ECO:0000313" key="7">
    <source>
        <dbReference type="Proteomes" id="UP000034692"/>
    </source>
</evidence>
<reference evidence="6 7" key="1">
    <citation type="journal article" date="2015" name="ISME J.">
        <title>Genomic and phenotypic differentiation among Methanosarcina mazei populations from Columbia River sediment.</title>
        <authorList>
            <person name="Youngblut N.D."/>
            <person name="Wirth J.S."/>
            <person name="Henriksen J.R."/>
            <person name="Smith M."/>
            <person name="Simon H."/>
            <person name="Metcalf W.W."/>
            <person name="Whitaker R.J."/>
        </authorList>
    </citation>
    <scope>NUCLEOTIDE SEQUENCE [LARGE SCALE GENOMIC DNA]</scope>
    <source>
        <strain evidence="6 7">1.H.A.2.7</strain>
    </source>
</reference>